<feature type="domain" description="THIF-type NAD/FAD binding fold" evidence="4">
    <location>
        <begin position="11"/>
        <end position="246"/>
    </location>
</feature>
<protein>
    <submittedName>
        <fullName evidence="5">Molybdopterin or thiamine biosynthesis adenylyltransferase</fullName>
    </submittedName>
</protein>
<organism evidence="5 6">
    <name type="scientific">Lachnospira pectinoschiza</name>
    <dbReference type="NCBI Taxonomy" id="28052"/>
    <lineage>
        <taxon>Bacteria</taxon>
        <taxon>Bacillati</taxon>
        <taxon>Bacillota</taxon>
        <taxon>Clostridia</taxon>
        <taxon>Lachnospirales</taxon>
        <taxon>Lachnospiraceae</taxon>
        <taxon>Lachnospira</taxon>
    </lineage>
</organism>
<dbReference type="GO" id="GO:0004792">
    <property type="term" value="F:thiosulfate-cyanide sulfurtransferase activity"/>
    <property type="evidence" value="ECO:0007669"/>
    <property type="project" value="TreeGrafter"/>
</dbReference>
<dbReference type="InterPro" id="IPR000594">
    <property type="entry name" value="ThiF_NAD_FAD-bd"/>
</dbReference>
<evidence type="ECO:0000313" key="5">
    <source>
        <dbReference type="EMBL" id="SDM43102.1"/>
    </source>
</evidence>
<evidence type="ECO:0000256" key="1">
    <source>
        <dbReference type="ARBA" id="ARBA00022679"/>
    </source>
</evidence>
<keyword evidence="5" id="KW-0548">Nucleotidyltransferase</keyword>
<dbReference type="GO" id="GO:0008146">
    <property type="term" value="F:sulfotransferase activity"/>
    <property type="evidence" value="ECO:0007669"/>
    <property type="project" value="TreeGrafter"/>
</dbReference>
<sequence length="250" mass="27598">MGLNNEEKERYQRQILLKEIGNEGQEKLKKSSCLVIGAGGLGSPVCFYLAAVGIGHIGVMDGDRLEPSNLNRQIIHKTKDLGEFKATSAREKMLELNPNIKVTAYCEFLTYENADEILKDYDFVVDATDNFKAKFLINEVCVRNNKAFVYAGISNFKGQLMTVLPHKSPCLKCIFTDEALSEENNAVERKATIGAIVGVIASLESLEAVKYLLGIGELLTGKMLIVDGLSMNIRKVTMPERNEHCESCGA</sequence>
<dbReference type="Proteomes" id="UP000187651">
    <property type="component" value="Unassembled WGS sequence"/>
</dbReference>
<gene>
    <name evidence="5" type="ORF">SAMN05216544_0225</name>
</gene>
<dbReference type="RefSeq" id="WP_207645125.1">
    <property type="nucleotide sequence ID" value="NZ_FNHZ01000001.1"/>
</dbReference>
<dbReference type="SUPFAM" id="SSF69572">
    <property type="entry name" value="Activating enzymes of the ubiquitin-like proteins"/>
    <property type="match status" value="1"/>
</dbReference>
<evidence type="ECO:0000256" key="3">
    <source>
        <dbReference type="ARBA" id="ARBA00022840"/>
    </source>
</evidence>
<evidence type="ECO:0000256" key="2">
    <source>
        <dbReference type="ARBA" id="ARBA00022741"/>
    </source>
</evidence>
<dbReference type="PANTHER" id="PTHR10953">
    <property type="entry name" value="UBIQUITIN-ACTIVATING ENZYME E1"/>
    <property type="match status" value="1"/>
</dbReference>
<proteinExistence type="predicted"/>
<dbReference type="Gene3D" id="3.40.50.720">
    <property type="entry name" value="NAD(P)-binding Rossmann-like Domain"/>
    <property type="match status" value="1"/>
</dbReference>
<dbReference type="InterPro" id="IPR045886">
    <property type="entry name" value="ThiF/MoeB/HesA"/>
</dbReference>
<accession>A0A1G9T648</accession>
<keyword evidence="1 5" id="KW-0808">Transferase</keyword>
<name>A0A1G9T648_9FIRM</name>
<keyword evidence="3" id="KW-0067">ATP-binding</keyword>
<keyword evidence="6" id="KW-1185">Reference proteome</keyword>
<keyword evidence="2" id="KW-0547">Nucleotide-binding</keyword>
<evidence type="ECO:0000259" key="4">
    <source>
        <dbReference type="Pfam" id="PF00899"/>
    </source>
</evidence>
<dbReference type="PANTHER" id="PTHR10953:SF102">
    <property type="entry name" value="ADENYLYLTRANSFERASE AND SULFURTRANSFERASE MOCS3"/>
    <property type="match status" value="1"/>
</dbReference>
<dbReference type="GO" id="GO:0005829">
    <property type="term" value="C:cytosol"/>
    <property type="evidence" value="ECO:0007669"/>
    <property type="project" value="TreeGrafter"/>
</dbReference>
<dbReference type="InterPro" id="IPR035985">
    <property type="entry name" value="Ubiquitin-activating_enz"/>
</dbReference>
<dbReference type="GO" id="GO:0016779">
    <property type="term" value="F:nucleotidyltransferase activity"/>
    <property type="evidence" value="ECO:0007669"/>
    <property type="project" value="UniProtKB-KW"/>
</dbReference>
<dbReference type="Pfam" id="PF00899">
    <property type="entry name" value="ThiF"/>
    <property type="match status" value="1"/>
</dbReference>
<dbReference type="GO" id="GO:0008641">
    <property type="term" value="F:ubiquitin-like modifier activating enzyme activity"/>
    <property type="evidence" value="ECO:0007669"/>
    <property type="project" value="InterPro"/>
</dbReference>
<dbReference type="FunFam" id="3.40.50.720:FF:000033">
    <property type="entry name" value="Adenylyltransferase and sulfurtransferase MOCS3"/>
    <property type="match status" value="1"/>
</dbReference>
<dbReference type="AlphaFoldDB" id="A0A1G9T648"/>
<dbReference type="CDD" id="cd00757">
    <property type="entry name" value="ThiF_MoeB_HesA_family"/>
    <property type="match status" value="1"/>
</dbReference>
<evidence type="ECO:0000313" key="6">
    <source>
        <dbReference type="Proteomes" id="UP000187651"/>
    </source>
</evidence>
<reference evidence="6" key="1">
    <citation type="submission" date="2016-10" db="EMBL/GenBank/DDBJ databases">
        <authorList>
            <person name="Varghese N."/>
            <person name="Submissions S."/>
        </authorList>
    </citation>
    <scope>NUCLEOTIDE SEQUENCE [LARGE SCALE GENOMIC DNA]</scope>
    <source>
        <strain evidence="6">M83</strain>
    </source>
</reference>
<dbReference type="EMBL" id="FNHZ01000001">
    <property type="protein sequence ID" value="SDM43102.1"/>
    <property type="molecule type" value="Genomic_DNA"/>
</dbReference>
<dbReference type="GO" id="GO:0005524">
    <property type="term" value="F:ATP binding"/>
    <property type="evidence" value="ECO:0007669"/>
    <property type="project" value="UniProtKB-KW"/>
</dbReference>